<organism evidence="4 5">
    <name type="scientific">Folsomia candida</name>
    <name type="common">Springtail</name>
    <dbReference type="NCBI Taxonomy" id="158441"/>
    <lineage>
        <taxon>Eukaryota</taxon>
        <taxon>Metazoa</taxon>
        <taxon>Ecdysozoa</taxon>
        <taxon>Arthropoda</taxon>
        <taxon>Hexapoda</taxon>
        <taxon>Collembola</taxon>
        <taxon>Entomobryomorpha</taxon>
        <taxon>Isotomoidea</taxon>
        <taxon>Isotomidae</taxon>
        <taxon>Proisotominae</taxon>
        <taxon>Folsomia</taxon>
    </lineage>
</organism>
<dbReference type="GO" id="GO:0042421">
    <property type="term" value="P:norepinephrine biosynthetic process"/>
    <property type="evidence" value="ECO:0007669"/>
    <property type="project" value="TreeGrafter"/>
</dbReference>
<evidence type="ECO:0000313" key="4">
    <source>
        <dbReference type="EMBL" id="OXA51000.1"/>
    </source>
</evidence>
<dbReference type="OMA" id="CNGATNE"/>
<feature type="compositionally biased region" description="Low complexity" evidence="1">
    <location>
        <begin position="550"/>
        <end position="564"/>
    </location>
</feature>
<dbReference type="CDD" id="cd13258">
    <property type="entry name" value="PH_PLEKHJ1"/>
    <property type="match status" value="1"/>
</dbReference>
<dbReference type="GO" id="GO:0006589">
    <property type="term" value="P:octopamine biosynthetic process"/>
    <property type="evidence" value="ECO:0007669"/>
    <property type="project" value="TreeGrafter"/>
</dbReference>
<feature type="domain" description="PH" evidence="2">
    <location>
        <begin position="15"/>
        <end position="121"/>
    </location>
</feature>
<dbReference type="SMART" id="SM00664">
    <property type="entry name" value="DoH"/>
    <property type="match status" value="3"/>
</dbReference>
<dbReference type="PANTHER" id="PTHR10157">
    <property type="entry name" value="DOPAMINE BETA HYDROXYLASE RELATED"/>
    <property type="match status" value="1"/>
</dbReference>
<dbReference type="InterPro" id="IPR011993">
    <property type="entry name" value="PH-like_dom_sf"/>
</dbReference>
<evidence type="ECO:0000259" key="2">
    <source>
        <dbReference type="PROSITE" id="PS50003"/>
    </source>
</evidence>
<dbReference type="GO" id="GO:0042420">
    <property type="term" value="P:dopamine catabolic process"/>
    <property type="evidence" value="ECO:0007669"/>
    <property type="project" value="TreeGrafter"/>
</dbReference>
<feature type="region of interest" description="Disordered" evidence="1">
    <location>
        <begin position="739"/>
        <end position="784"/>
    </location>
</feature>
<dbReference type="Pfam" id="PF00169">
    <property type="entry name" value="PH"/>
    <property type="match status" value="1"/>
</dbReference>
<comment type="caution">
    <text evidence="4">The sequence shown here is derived from an EMBL/GenBank/DDBJ whole genome shotgun (WGS) entry which is preliminary data.</text>
</comment>
<dbReference type="GO" id="GO:0004500">
    <property type="term" value="F:dopamine beta-monooxygenase activity"/>
    <property type="evidence" value="ECO:0007669"/>
    <property type="project" value="InterPro"/>
</dbReference>
<feature type="compositionally biased region" description="Low complexity" evidence="1">
    <location>
        <begin position="580"/>
        <end position="595"/>
    </location>
</feature>
<dbReference type="EMBL" id="LNIX01000008">
    <property type="protein sequence ID" value="OXA51000.1"/>
    <property type="molecule type" value="Genomic_DNA"/>
</dbReference>
<dbReference type="PANTHER" id="PTHR10157:SF23">
    <property type="entry name" value="MOXD1 HOMOLOG 1"/>
    <property type="match status" value="1"/>
</dbReference>
<feature type="domain" description="DOMON" evidence="3">
    <location>
        <begin position="609"/>
        <end position="724"/>
    </location>
</feature>
<proteinExistence type="predicted"/>
<feature type="compositionally biased region" description="Low complexity" evidence="1">
    <location>
        <begin position="382"/>
        <end position="395"/>
    </location>
</feature>
<evidence type="ECO:0000259" key="3">
    <source>
        <dbReference type="PROSITE" id="PS50836"/>
    </source>
</evidence>
<dbReference type="GO" id="GO:0030667">
    <property type="term" value="C:secretory granule membrane"/>
    <property type="evidence" value="ECO:0007669"/>
    <property type="project" value="TreeGrafter"/>
</dbReference>
<name>A0A226E126_FOLCA</name>
<feature type="domain" description="DOMON" evidence="3">
    <location>
        <begin position="229"/>
        <end position="345"/>
    </location>
</feature>
<feature type="domain" description="DOMON" evidence="3">
    <location>
        <begin position="789"/>
        <end position="849"/>
    </location>
</feature>
<evidence type="ECO:0000313" key="5">
    <source>
        <dbReference type="Proteomes" id="UP000198287"/>
    </source>
</evidence>
<dbReference type="SMART" id="SM00233">
    <property type="entry name" value="PH"/>
    <property type="match status" value="1"/>
</dbReference>
<feature type="region of interest" description="Disordered" evidence="1">
    <location>
        <begin position="147"/>
        <end position="237"/>
    </location>
</feature>
<dbReference type="PROSITE" id="PS50836">
    <property type="entry name" value="DOMON"/>
    <property type="match status" value="4"/>
</dbReference>
<dbReference type="InterPro" id="IPR000945">
    <property type="entry name" value="DBH-like"/>
</dbReference>
<keyword evidence="5" id="KW-1185">Reference proteome</keyword>
<dbReference type="InterPro" id="IPR045266">
    <property type="entry name" value="DOH_DOMON"/>
</dbReference>
<dbReference type="SUPFAM" id="SSF50729">
    <property type="entry name" value="PH domain-like"/>
    <property type="match status" value="1"/>
</dbReference>
<dbReference type="AlphaFoldDB" id="A0A226E126"/>
<feature type="region of interest" description="Disordered" evidence="1">
    <location>
        <begin position="550"/>
        <end position="605"/>
    </location>
</feature>
<dbReference type="InterPro" id="IPR005018">
    <property type="entry name" value="DOMON_domain"/>
</dbReference>
<feature type="compositionally biased region" description="Polar residues" evidence="1">
    <location>
        <begin position="209"/>
        <end position="237"/>
    </location>
</feature>
<feature type="compositionally biased region" description="Pro residues" evidence="1">
    <location>
        <begin position="565"/>
        <end position="579"/>
    </location>
</feature>
<dbReference type="InterPro" id="IPR001849">
    <property type="entry name" value="PH_domain"/>
</dbReference>
<feature type="compositionally biased region" description="Polar residues" evidence="1">
    <location>
        <begin position="147"/>
        <end position="159"/>
    </location>
</feature>
<evidence type="ECO:0000256" key="1">
    <source>
        <dbReference type="SAM" id="MobiDB-lite"/>
    </source>
</evidence>
<accession>A0A226E126</accession>
<sequence>MRFNDKDMAVVSQRKAQIEGRLQYRSPPGTFRDAAFRERYFKLINNLLFYFRFNEFGQIEEKEPVGVIILENYSIRIETESDLSFAFGILFLDEPDKRHIFTTRSEEDVNRWVNTLRQASYQHWKNRLAAMQSNIKALKEARDSIVQDKSNPHQRNFLNDVSLLDLGTRRTSPSPGGQRRNPFLPSGAVPTPLASVRLEGSPSPKVPPRTNSPTVKRTKSAQNHNNNNEAPSCNGATNEENSIVTFEVTAETKGFIGFGFSNISGMVQADIFIGGVNEDGTSYFGDYSSVTTGTPRLDAEQDWELLEAAETEFTTYLKFSRPLTTFDANDVNITNSLMNIIWALGERDTLGYHGFSRSNIKFNLIEGTNEGVTPEPPPTPPTTTTRPTTTAQPTTTEAPNFIEIPLGSDLLTATYIISENRITFVVTANTPGFIGFGFSNQTGMTDADMFIGGVNDTNQEIYFGDYISRSKTMPNRDEEEDWTIISGNQVDDVTTLSFSRLLVTPDFMNDVPIEEDKDMNIIWALGRADNLAYHRDRGQAVFNFIPVEETTQPSDASSSATSEPPTTPETSPTPPPTTPPSTATVTTTQQPTTTTEPPPGNGEIPLGTDLLKVTYIILGDTVMFTATAKRTGYIGFGFSNTTGMVQGDIFIGGVTETGEVYYGDYNSLSHVTPARDAQQDWVLMYGSEVGDVTTLVFSRLLNTGDFNDDIVIEDKTMNLIWALGATDDLVHHANRGPASYNLISGQPPPTTTTTTPTTTTLPPSSTGTPPTSPTTESPPGNGEIPLGSDLLKVTYAILEQTVMFTAVSQTKGYIGFGFTNATGMIQGDIFVGGVLDTGDVYFGVYTVKY</sequence>
<dbReference type="Pfam" id="PF03351">
    <property type="entry name" value="DOMON"/>
    <property type="match status" value="3"/>
</dbReference>
<reference evidence="4 5" key="1">
    <citation type="submission" date="2015-12" db="EMBL/GenBank/DDBJ databases">
        <title>The genome of Folsomia candida.</title>
        <authorList>
            <person name="Faddeeva A."/>
            <person name="Derks M.F."/>
            <person name="Anvar Y."/>
            <person name="Smit S."/>
            <person name="Van Straalen N."/>
            <person name="Roelofs D."/>
        </authorList>
    </citation>
    <scope>NUCLEOTIDE SEQUENCE [LARGE SCALE GENOMIC DNA]</scope>
    <source>
        <strain evidence="4 5">VU population</strain>
        <tissue evidence="4">Whole body</tissue>
    </source>
</reference>
<protein>
    <submittedName>
        <fullName evidence="4">Pleckstrin y domain-containing family J member 1</fullName>
    </submittedName>
</protein>
<feature type="compositionally biased region" description="Low complexity" evidence="1">
    <location>
        <begin position="751"/>
        <end position="779"/>
    </location>
</feature>
<dbReference type="PROSITE" id="PS50003">
    <property type="entry name" value="PH_DOMAIN"/>
    <property type="match status" value="1"/>
</dbReference>
<dbReference type="GO" id="GO:0005507">
    <property type="term" value="F:copper ion binding"/>
    <property type="evidence" value="ECO:0007669"/>
    <property type="project" value="TreeGrafter"/>
</dbReference>
<dbReference type="Proteomes" id="UP000198287">
    <property type="component" value="Unassembled WGS sequence"/>
</dbReference>
<feature type="domain" description="DOMON" evidence="3">
    <location>
        <begin position="407"/>
        <end position="526"/>
    </location>
</feature>
<dbReference type="CDD" id="cd09631">
    <property type="entry name" value="DOMON_DOH"/>
    <property type="match status" value="3"/>
</dbReference>
<feature type="region of interest" description="Disordered" evidence="1">
    <location>
        <begin position="368"/>
        <end position="395"/>
    </location>
</feature>
<gene>
    <name evidence="4" type="ORF">Fcan01_14306</name>
</gene>
<dbReference type="OrthoDB" id="188511at2759"/>
<dbReference type="Gene3D" id="2.30.29.30">
    <property type="entry name" value="Pleckstrin-homology domain (PH domain)/Phosphotyrosine-binding domain (PTB)"/>
    <property type="match status" value="1"/>
</dbReference>
<dbReference type="GO" id="GO:0005615">
    <property type="term" value="C:extracellular space"/>
    <property type="evidence" value="ECO:0007669"/>
    <property type="project" value="TreeGrafter"/>
</dbReference>